<dbReference type="InterPro" id="IPR027417">
    <property type="entry name" value="P-loop_NTPase"/>
</dbReference>
<dbReference type="HOGENOM" id="CLU_774223_0_0_1"/>
<sequence length="358" mass="40608">MAIRVDIEPFDKTEKRDVLIRKLERNGPTLPLVGRDTQIKLISKDVLVNSQDKTMIGVLCSARGMGRTTLLKAIVDPENFGVSFNSPTLDKARAVGRLAVVDLCSHLCMMFGGCLVDGVEFKSKVCIEEKLNIQDVDNAFRQWIRLTNAAYEVNSDAKPIILLDGIRAFMMRSKNDSSNTYLMEAVKQLENRCHIIAAGSRDCNLLSVNDDVNFVAFNIPLTVWSIQDIYEDGVNYLTFKNCRDQWPKSFEDFVNNRHLLSLFYQTLQVPGLVRFAIYAFIETSSIPDAFSSFENKLKQWYRDAWHAGRNYSDHEIVHMLFVCASGYRVTLHDCIPGTDILVSDLAGEALLFHCRDDK</sequence>
<name>A0A075ASL2_ROZAC</name>
<organism evidence="1 2">
    <name type="scientific">Rozella allomycis (strain CSF55)</name>
    <dbReference type="NCBI Taxonomy" id="988480"/>
    <lineage>
        <taxon>Eukaryota</taxon>
        <taxon>Fungi</taxon>
        <taxon>Fungi incertae sedis</taxon>
        <taxon>Cryptomycota</taxon>
        <taxon>Cryptomycota incertae sedis</taxon>
        <taxon>Rozella</taxon>
    </lineage>
</organism>
<proteinExistence type="predicted"/>
<dbReference type="Gene3D" id="3.40.50.300">
    <property type="entry name" value="P-loop containing nucleotide triphosphate hydrolases"/>
    <property type="match status" value="1"/>
</dbReference>
<accession>A0A075ASL2</accession>
<dbReference type="AlphaFoldDB" id="A0A075ASL2"/>
<dbReference type="EMBL" id="KE561209">
    <property type="protein sequence ID" value="EPZ31528.1"/>
    <property type="molecule type" value="Genomic_DNA"/>
</dbReference>
<keyword evidence="2" id="KW-1185">Reference proteome</keyword>
<reference evidence="1 2" key="1">
    <citation type="journal article" date="2013" name="Curr. Biol.">
        <title>Shared signatures of parasitism and phylogenomics unite Cryptomycota and microsporidia.</title>
        <authorList>
            <person name="James T.Y."/>
            <person name="Pelin A."/>
            <person name="Bonen L."/>
            <person name="Ahrendt S."/>
            <person name="Sain D."/>
            <person name="Corradi N."/>
            <person name="Stajich J.E."/>
        </authorList>
    </citation>
    <scope>NUCLEOTIDE SEQUENCE [LARGE SCALE GENOMIC DNA]</scope>
    <source>
        <strain evidence="1 2">CSF55</strain>
    </source>
</reference>
<dbReference type="SUPFAM" id="SSF52540">
    <property type="entry name" value="P-loop containing nucleoside triphosphate hydrolases"/>
    <property type="match status" value="1"/>
</dbReference>
<dbReference type="Proteomes" id="UP000030755">
    <property type="component" value="Unassembled WGS sequence"/>
</dbReference>
<evidence type="ECO:0000313" key="1">
    <source>
        <dbReference type="EMBL" id="EPZ31528.1"/>
    </source>
</evidence>
<gene>
    <name evidence="1" type="ORF">O9G_000004</name>
</gene>
<protein>
    <submittedName>
        <fullName evidence="1">Uncharacterized protein</fullName>
    </submittedName>
</protein>
<evidence type="ECO:0000313" key="2">
    <source>
        <dbReference type="Proteomes" id="UP000030755"/>
    </source>
</evidence>